<evidence type="ECO:0000256" key="5">
    <source>
        <dbReference type="ARBA" id="ARBA00012109"/>
    </source>
</evidence>
<evidence type="ECO:0000256" key="4">
    <source>
        <dbReference type="ARBA" id="ARBA00010617"/>
    </source>
</evidence>
<keyword evidence="6 16" id="KW-0349">Heme</keyword>
<dbReference type="Pfam" id="PF00067">
    <property type="entry name" value="p450"/>
    <property type="match status" value="1"/>
</dbReference>
<dbReference type="FunFam" id="1.10.630.10:FF:000003">
    <property type="entry name" value="cytochrome P450 3A12-like isoform X2"/>
    <property type="match status" value="1"/>
</dbReference>
<evidence type="ECO:0000256" key="15">
    <source>
        <dbReference type="ARBA" id="ARBA00047827"/>
    </source>
</evidence>
<dbReference type="PROSITE" id="PS00086">
    <property type="entry name" value="CYTOCHROME_P450"/>
    <property type="match status" value="1"/>
</dbReference>
<organism evidence="18 19">
    <name type="scientific">Salarias fasciatus</name>
    <name type="common">Jewelled blenny</name>
    <name type="synonym">Blennius fasciatus</name>
    <dbReference type="NCBI Taxonomy" id="181472"/>
    <lineage>
        <taxon>Eukaryota</taxon>
        <taxon>Metazoa</taxon>
        <taxon>Chordata</taxon>
        <taxon>Craniata</taxon>
        <taxon>Vertebrata</taxon>
        <taxon>Euteleostomi</taxon>
        <taxon>Actinopterygii</taxon>
        <taxon>Neopterygii</taxon>
        <taxon>Teleostei</taxon>
        <taxon>Neoteleostei</taxon>
        <taxon>Acanthomorphata</taxon>
        <taxon>Ovalentaria</taxon>
        <taxon>Blenniimorphae</taxon>
        <taxon>Blenniiformes</taxon>
        <taxon>Blennioidei</taxon>
        <taxon>Blenniidae</taxon>
        <taxon>Salariinae</taxon>
        <taxon>Salarias</taxon>
    </lineage>
</organism>
<dbReference type="PANTHER" id="PTHR24302:SF15">
    <property type="entry name" value="FATTY-ACID PEROXYGENASE"/>
    <property type="match status" value="1"/>
</dbReference>
<comment type="subcellular location">
    <subcellularLocation>
        <location evidence="3">Endoplasmic reticulum membrane</location>
        <topology evidence="3">Peripheral membrane protein</topology>
    </subcellularLocation>
    <subcellularLocation>
        <location evidence="2">Microsome membrane</location>
        <topology evidence="2">Peripheral membrane protein</topology>
    </subcellularLocation>
</comment>
<dbReference type="Ensembl" id="ENSSFAT00005047832.1">
    <property type="protein sequence ID" value="ENSSFAP00005046251.1"/>
    <property type="gene ID" value="ENSSFAG00005022531.1"/>
</dbReference>
<dbReference type="Gene3D" id="1.10.630.10">
    <property type="entry name" value="Cytochrome P450"/>
    <property type="match status" value="1"/>
</dbReference>
<reference evidence="18" key="1">
    <citation type="submission" date="2019-06" db="EMBL/GenBank/DDBJ databases">
        <authorList>
            <consortium name="Wellcome Sanger Institute Data Sharing"/>
        </authorList>
    </citation>
    <scope>NUCLEOTIDE SEQUENCE [LARGE SCALE GENOMIC DNA]</scope>
</reference>
<dbReference type="PANTHER" id="PTHR24302">
    <property type="entry name" value="CYTOCHROME P450 FAMILY 3"/>
    <property type="match status" value="1"/>
</dbReference>
<keyword evidence="10 17" id="KW-0560">Oxidoreductase</keyword>
<dbReference type="PRINTS" id="PR00463">
    <property type="entry name" value="EP450I"/>
</dbReference>
<evidence type="ECO:0000256" key="2">
    <source>
        <dbReference type="ARBA" id="ARBA00004174"/>
    </source>
</evidence>
<evidence type="ECO:0000256" key="17">
    <source>
        <dbReference type="RuleBase" id="RU000461"/>
    </source>
</evidence>
<evidence type="ECO:0000313" key="19">
    <source>
        <dbReference type="Proteomes" id="UP000472267"/>
    </source>
</evidence>
<evidence type="ECO:0000256" key="16">
    <source>
        <dbReference type="PIRSR" id="PIRSR602401-1"/>
    </source>
</evidence>
<dbReference type="GO" id="GO:0008395">
    <property type="term" value="F:steroid hydroxylase activity"/>
    <property type="evidence" value="ECO:0007669"/>
    <property type="project" value="TreeGrafter"/>
</dbReference>
<dbReference type="GO" id="GO:0005789">
    <property type="term" value="C:endoplasmic reticulum membrane"/>
    <property type="evidence" value="ECO:0007669"/>
    <property type="project" value="UniProtKB-SubCell"/>
</dbReference>
<dbReference type="EC" id="1.14.14.1" evidence="5"/>
<dbReference type="InParanoid" id="A0A672IWL1"/>
<comment type="similarity">
    <text evidence="4 17">Belongs to the cytochrome P450 family.</text>
</comment>
<keyword evidence="11 16" id="KW-0408">Iron</keyword>
<evidence type="ECO:0000313" key="18">
    <source>
        <dbReference type="Ensembl" id="ENSSFAP00005046251.1"/>
    </source>
</evidence>
<evidence type="ECO:0000256" key="1">
    <source>
        <dbReference type="ARBA" id="ARBA00001971"/>
    </source>
</evidence>
<dbReference type="InterPro" id="IPR001128">
    <property type="entry name" value="Cyt_P450"/>
</dbReference>
<evidence type="ECO:0000256" key="6">
    <source>
        <dbReference type="ARBA" id="ARBA00022617"/>
    </source>
</evidence>
<protein>
    <recommendedName>
        <fullName evidence="5">unspecific monooxygenase</fullName>
        <ecNumber evidence="5">1.14.14.1</ecNumber>
    </recommendedName>
</protein>
<dbReference type="PRINTS" id="PR00385">
    <property type="entry name" value="P450"/>
</dbReference>
<dbReference type="GO" id="GO:0016712">
    <property type="term" value="F:oxidoreductase activity, acting on paired donors, with incorporation or reduction of molecular oxygen, reduced flavin or flavoprotein as one donor, and incorporation of one atom of oxygen"/>
    <property type="evidence" value="ECO:0007669"/>
    <property type="project" value="UniProtKB-EC"/>
</dbReference>
<keyword evidence="7 16" id="KW-0479">Metal-binding</keyword>
<dbReference type="Proteomes" id="UP000472267">
    <property type="component" value="Chromosome 20"/>
</dbReference>
<keyword evidence="8" id="KW-0256">Endoplasmic reticulum</keyword>
<evidence type="ECO:0000256" key="9">
    <source>
        <dbReference type="ARBA" id="ARBA00022848"/>
    </source>
</evidence>
<dbReference type="OMA" id="ELYPMMW"/>
<evidence type="ECO:0000256" key="13">
    <source>
        <dbReference type="ARBA" id="ARBA00023136"/>
    </source>
</evidence>
<keyword evidence="19" id="KW-1185">Reference proteome</keyword>
<keyword evidence="9" id="KW-0492">Microsome</keyword>
<sequence>MSRSEVKKESYITFGLIGAKEKTGADCTFFGEQLANERLKLRAEETPVHHTLWTITVQLFLYGYAPYGLFKKLGIRGPRPLPFIGTLLEYREGFHHVDTKCYQKYGKVWGMYDGRQPVLAIMDTDMIKTILVKECYSVFTNRRDLAVNGPLRDAVSIVKDEEWKRIRSILSPSFTSGRLKEMYPIMQKHSSNLIENLRKKVENDEVIHTKESFGSYILDAVTSTAFSVDVDSINHPSDPFVTNVKKLTKVNLLNPLLVLLALFPFLEPLFLKMDVSIFPHEVLNFFFNFLKKIKAERQKKERKNRVDFMQLMVEAQISDENTEGKDSKKGLTDHEILSQATIFIFAGYETSSSTLCFLAYCLATNPHIQKTLQEEIDETFPEKAPATYDALMQMEYLDMVLNETMRLYPIGSRLERMSKASVEINGVTIPKGTAVAIPVYALQRDPALWPEPEVFKPERFSKENKDNIDPYSFLPFGAGPRNCIGMRFAVLMMKLAVVEVLQNFSFVTCKETDIPLELSNDIFTSPKNPIKLRLVPRTQEVPKSNH</sequence>
<evidence type="ECO:0000256" key="8">
    <source>
        <dbReference type="ARBA" id="ARBA00022824"/>
    </source>
</evidence>
<gene>
    <name evidence="18" type="primary">LOC115407850</name>
</gene>
<dbReference type="InterPro" id="IPR050705">
    <property type="entry name" value="Cytochrome_P450_3A"/>
</dbReference>
<evidence type="ECO:0000256" key="10">
    <source>
        <dbReference type="ARBA" id="ARBA00023002"/>
    </source>
</evidence>
<dbReference type="InterPro" id="IPR036396">
    <property type="entry name" value="Cyt_P450_sf"/>
</dbReference>
<dbReference type="GO" id="GO:0005506">
    <property type="term" value="F:iron ion binding"/>
    <property type="evidence" value="ECO:0007669"/>
    <property type="project" value="InterPro"/>
</dbReference>
<evidence type="ECO:0000256" key="12">
    <source>
        <dbReference type="ARBA" id="ARBA00023033"/>
    </source>
</evidence>
<dbReference type="AlphaFoldDB" id="A0A672IWL1"/>
<dbReference type="SUPFAM" id="SSF48264">
    <property type="entry name" value="Cytochrome P450"/>
    <property type="match status" value="1"/>
</dbReference>
<comment type="catalytic activity">
    <reaction evidence="15">
        <text>an organic molecule + reduced [NADPH--hemoprotein reductase] + O2 = an alcohol + oxidized [NADPH--hemoprotein reductase] + H2O + H(+)</text>
        <dbReference type="Rhea" id="RHEA:17149"/>
        <dbReference type="Rhea" id="RHEA-COMP:11964"/>
        <dbReference type="Rhea" id="RHEA-COMP:11965"/>
        <dbReference type="ChEBI" id="CHEBI:15377"/>
        <dbReference type="ChEBI" id="CHEBI:15378"/>
        <dbReference type="ChEBI" id="CHEBI:15379"/>
        <dbReference type="ChEBI" id="CHEBI:30879"/>
        <dbReference type="ChEBI" id="CHEBI:57618"/>
        <dbReference type="ChEBI" id="CHEBI:58210"/>
        <dbReference type="ChEBI" id="CHEBI:142491"/>
        <dbReference type="EC" id="1.14.14.1"/>
    </reaction>
</comment>
<name>A0A672IWL1_SALFA</name>
<evidence type="ECO:0000256" key="7">
    <source>
        <dbReference type="ARBA" id="ARBA00022723"/>
    </source>
</evidence>
<dbReference type="InterPro" id="IPR017972">
    <property type="entry name" value="Cyt_P450_CS"/>
</dbReference>
<feature type="binding site" description="axial binding residue" evidence="16">
    <location>
        <position position="483"/>
    </location>
    <ligand>
        <name>heme</name>
        <dbReference type="ChEBI" id="CHEBI:30413"/>
    </ligand>
    <ligandPart>
        <name>Fe</name>
        <dbReference type="ChEBI" id="CHEBI:18248"/>
    </ligandPart>
</feature>
<reference evidence="18" key="3">
    <citation type="submission" date="2025-09" db="UniProtKB">
        <authorList>
            <consortium name="Ensembl"/>
        </authorList>
    </citation>
    <scope>IDENTIFICATION</scope>
</reference>
<keyword evidence="13" id="KW-0472">Membrane</keyword>
<accession>A0A672IWL1</accession>
<comment type="cofactor">
    <cofactor evidence="1 16">
        <name>heme</name>
        <dbReference type="ChEBI" id="CHEBI:30413"/>
    </cofactor>
</comment>
<comment type="function">
    <text evidence="14">Cytochromes P450 are a group of heme-thiolate monooxygenases. They oxidize a variety of structurally unrelated compounds, including steroids, fatty acids, and xenobiotics.</text>
</comment>
<reference evidence="18" key="2">
    <citation type="submission" date="2025-08" db="UniProtKB">
        <authorList>
            <consortium name="Ensembl"/>
        </authorList>
    </citation>
    <scope>IDENTIFICATION</scope>
</reference>
<keyword evidence="12 17" id="KW-0503">Monooxygenase</keyword>
<dbReference type="GO" id="GO:0020037">
    <property type="term" value="F:heme binding"/>
    <property type="evidence" value="ECO:0007669"/>
    <property type="project" value="InterPro"/>
</dbReference>
<evidence type="ECO:0000256" key="11">
    <source>
        <dbReference type="ARBA" id="ARBA00023004"/>
    </source>
</evidence>
<dbReference type="InterPro" id="IPR002401">
    <property type="entry name" value="Cyt_P450_E_grp-I"/>
</dbReference>
<evidence type="ECO:0000256" key="14">
    <source>
        <dbReference type="ARBA" id="ARBA00043906"/>
    </source>
</evidence>
<evidence type="ECO:0000256" key="3">
    <source>
        <dbReference type="ARBA" id="ARBA00004406"/>
    </source>
</evidence>
<proteinExistence type="inferred from homology"/>